<dbReference type="Pfam" id="PF00480">
    <property type="entry name" value="ROK"/>
    <property type="match status" value="1"/>
</dbReference>
<dbReference type="RefSeq" id="WP_158741395.1">
    <property type="nucleotide sequence ID" value="NZ_JAFBEP010000013.1"/>
</dbReference>
<comment type="caution">
    <text evidence="2">The sequence shown here is derived from an EMBL/GenBank/DDBJ whole genome shotgun (WGS) entry which is preliminary data.</text>
</comment>
<dbReference type="CDD" id="cd24068">
    <property type="entry name" value="ASKHA_NBD_ROK_FnNanK-like"/>
    <property type="match status" value="1"/>
</dbReference>
<proteinExistence type="inferred from homology"/>
<gene>
    <name evidence="2" type="ORF">GND95_11755</name>
</gene>
<keyword evidence="3" id="KW-1185">Reference proteome</keyword>
<evidence type="ECO:0000313" key="2">
    <source>
        <dbReference type="EMBL" id="KAE9631247.1"/>
    </source>
</evidence>
<name>A0A7C8LBE4_9FIRM</name>
<dbReference type="PANTHER" id="PTHR18964">
    <property type="entry name" value="ROK (REPRESSOR, ORF, KINASE) FAMILY"/>
    <property type="match status" value="1"/>
</dbReference>
<dbReference type="EMBL" id="WSLF01000013">
    <property type="protein sequence ID" value="KAE9631247.1"/>
    <property type="molecule type" value="Genomic_DNA"/>
</dbReference>
<protein>
    <submittedName>
        <fullName evidence="2">ROK family protein</fullName>
    </submittedName>
</protein>
<dbReference type="InterPro" id="IPR043129">
    <property type="entry name" value="ATPase_NBD"/>
</dbReference>
<evidence type="ECO:0000313" key="3">
    <source>
        <dbReference type="Proteomes" id="UP000483018"/>
    </source>
</evidence>
<organism evidence="2 3">
    <name type="scientific">Defluviitalea raffinosedens</name>
    <dbReference type="NCBI Taxonomy" id="1450156"/>
    <lineage>
        <taxon>Bacteria</taxon>
        <taxon>Bacillati</taxon>
        <taxon>Bacillota</taxon>
        <taxon>Clostridia</taxon>
        <taxon>Lachnospirales</taxon>
        <taxon>Defluviitaleaceae</taxon>
        <taxon>Defluviitalea</taxon>
    </lineage>
</organism>
<sequence length="298" mass="32593">MKIVVLDIGGTSIKSGIFHNGFLTELKETDTNASKGGEFVMYSAKEIIRSYGEFDGIGISTAGQVDFEKGMIRYANKNIPGYTGMKIRDILESEFHVPVVVENDVNAAAIGEAYCGAGKGYQDFLCLTYGTGVGGAIVINNEIYRGSTFSAGEMGAMIIHPEDRNAAEDMYSGCYEKYASTTALVRKVMGVDSSLCNGRKIFAALDRKEVREAVDEWIKEIAFGLVSLIHIMNPSCVILGGGVMEQEYILEKVKENVMDNIMESYRHVVIHKTTLGNKAGMYGAAALFMKLCINKARY</sequence>
<dbReference type="PANTHER" id="PTHR18964:SF165">
    <property type="entry name" value="BETA-GLUCOSIDE KINASE"/>
    <property type="match status" value="1"/>
</dbReference>
<accession>A0A7C8LBE4</accession>
<dbReference type="OrthoDB" id="9795247at2"/>
<comment type="similarity">
    <text evidence="1">Belongs to the ROK (NagC/XylR) family.</text>
</comment>
<dbReference type="SUPFAM" id="SSF53067">
    <property type="entry name" value="Actin-like ATPase domain"/>
    <property type="match status" value="1"/>
</dbReference>
<dbReference type="AlphaFoldDB" id="A0A7C8LBE4"/>
<dbReference type="InterPro" id="IPR000600">
    <property type="entry name" value="ROK"/>
</dbReference>
<evidence type="ECO:0000256" key="1">
    <source>
        <dbReference type="ARBA" id="ARBA00006479"/>
    </source>
</evidence>
<dbReference type="Proteomes" id="UP000483018">
    <property type="component" value="Unassembled WGS sequence"/>
</dbReference>
<dbReference type="Gene3D" id="3.30.420.40">
    <property type="match status" value="2"/>
</dbReference>
<reference evidence="2 3" key="1">
    <citation type="submission" date="2019-12" db="EMBL/GenBank/DDBJ databases">
        <title>Defluviitalea raffinosedens, isolated from a biogas fermenter, genome sequencing and characterization.</title>
        <authorList>
            <person name="Rettenmaier R."/>
            <person name="Schneider M."/>
            <person name="Neuhaus K."/>
            <person name="Liebl W."/>
            <person name="Zverlov V."/>
        </authorList>
    </citation>
    <scope>NUCLEOTIDE SEQUENCE [LARGE SCALE GENOMIC DNA]</scope>
    <source>
        <strain evidence="2 3">249c-K6</strain>
    </source>
</reference>